<keyword evidence="2" id="KW-0805">Transcription regulation</keyword>
<protein>
    <submittedName>
        <fullName evidence="7">Sigma-70 family RNA polymerase sigma factor</fullName>
    </submittedName>
</protein>
<dbReference type="NCBIfam" id="NF006930">
    <property type="entry name" value="PRK09415.1"/>
    <property type="match status" value="1"/>
</dbReference>
<dbReference type="CDD" id="cd06171">
    <property type="entry name" value="Sigma70_r4"/>
    <property type="match status" value="1"/>
</dbReference>
<dbReference type="Proteomes" id="UP001303902">
    <property type="component" value="Chromosome"/>
</dbReference>
<evidence type="ECO:0000256" key="3">
    <source>
        <dbReference type="ARBA" id="ARBA00023082"/>
    </source>
</evidence>
<dbReference type="InterPro" id="IPR036388">
    <property type="entry name" value="WH-like_DNA-bd_sf"/>
</dbReference>
<evidence type="ECO:0000313" key="7">
    <source>
        <dbReference type="EMBL" id="WOV86787.1"/>
    </source>
</evidence>
<evidence type="ECO:0000313" key="8">
    <source>
        <dbReference type="Proteomes" id="UP001303902"/>
    </source>
</evidence>
<comment type="similarity">
    <text evidence="1">Belongs to the sigma-70 factor family. ECF subfamily.</text>
</comment>
<name>A0ABZ0L563_9BACL</name>
<dbReference type="RefSeq" id="WP_317966297.1">
    <property type="nucleotide sequence ID" value="NZ_CP129118.1"/>
</dbReference>
<evidence type="ECO:0000256" key="4">
    <source>
        <dbReference type="ARBA" id="ARBA00023163"/>
    </source>
</evidence>
<dbReference type="PANTHER" id="PTHR43133">
    <property type="entry name" value="RNA POLYMERASE ECF-TYPE SIGMA FACTO"/>
    <property type="match status" value="1"/>
</dbReference>
<dbReference type="Gene3D" id="1.10.1740.10">
    <property type="match status" value="1"/>
</dbReference>
<dbReference type="InterPro" id="IPR013324">
    <property type="entry name" value="RNA_pol_sigma_r3/r4-like"/>
</dbReference>
<dbReference type="SUPFAM" id="SSF88659">
    <property type="entry name" value="Sigma3 and sigma4 domains of RNA polymerase sigma factors"/>
    <property type="match status" value="1"/>
</dbReference>
<dbReference type="NCBIfam" id="TIGR02937">
    <property type="entry name" value="sigma70-ECF"/>
    <property type="match status" value="1"/>
</dbReference>
<dbReference type="InterPro" id="IPR013325">
    <property type="entry name" value="RNA_pol_sigma_r2"/>
</dbReference>
<evidence type="ECO:0000256" key="1">
    <source>
        <dbReference type="ARBA" id="ARBA00010641"/>
    </source>
</evidence>
<dbReference type="InterPro" id="IPR013249">
    <property type="entry name" value="RNA_pol_sigma70_r4_t2"/>
</dbReference>
<evidence type="ECO:0000256" key="2">
    <source>
        <dbReference type="ARBA" id="ARBA00023015"/>
    </source>
</evidence>
<organism evidence="7 8">
    <name type="scientific">Sporosarcina oncorhynchi</name>
    <dbReference type="NCBI Taxonomy" id="3056444"/>
    <lineage>
        <taxon>Bacteria</taxon>
        <taxon>Bacillati</taxon>
        <taxon>Bacillota</taxon>
        <taxon>Bacilli</taxon>
        <taxon>Bacillales</taxon>
        <taxon>Caryophanaceae</taxon>
        <taxon>Sporosarcina</taxon>
    </lineage>
</organism>
<dbReference type="SUPFAM" id="SSF88946">
    <property type="entry name" value="Sigma2 domain of RNA polymerase sigma factors"/>
    <property type="match status" value="1"/>
</dbReference>
<sequence>MDDKQLRGNTNDEQIEELMTRFGEEIKRLTYTYVKDHAAAEDVTQEIFLTVYLKLDSFTAKSSIRTWMYAIAINKCKDYLRSWHVRKMTVQDNIKDLLTSKQNGPDKEFEVKEEGSQLVEEVLRLPVKYREVILLYYYRELSIKEISEILGIGESTVKVRLHRGREKLRKPLELLNRGEANG</sequence>
<gene>
    <name evidence="7" type="ORF">QWT69_13020</name>
</gene>
<evidence type="ECO:0000259" key="5">
    <source>
        <dbReference type="Pfam" id="PF04542"/>
    </source>
</evidence>
<keyword evidence="3" id="KW-0731">Sigma factor</keyword>
<keyword evidence="4" id="KW-0804">Transcription</keyword>
<reference evidence="7 8" key="1">
    <citation type="submission" date="2023-06" db="EMBL/GenBank/DDBJ databases">
        <title>Sporosarcina sp. nov., isolated from Korean tranditional fermented seafood 'Jeotgal'.</title>
        <authorList>
            <person name="Yang A.I."/>
            <person name="Shin N.-R."/>
        </authorList>
    </citation>
    <scope>NUCLEOTIDE SEQUENCE [LARGE SCALE GENOMIC DNA]</scope>
    <source>
        <strain evidence="7 8">T2O-4</strain>
    </source>
</reference>
<dbReference type="InterPro" id="IPR014284">
    <property type="entry name" value="RNA_pol_sigma-70_dom"/>
</dbReference>
<accession>A0ABZ0L563</accession>
<dbReference type="InterPro" id="IPR007627">
    <property type="entry name" value="RNA_pol_sigma70_r2"/>
</dbReference>
<evidence type="ECO:0000259" key="6">
    <source>
        <dbReference type="Pfam" id="PF08281"/>
    </source>
</evidence>
<feature type="domain" description="RNA polymerase sigma-70 region 2" evidence="5">
    <location>
        <begin position="19"/>
        <end position="82"/>
    </location>
</feature>
<dbReference type="Pfam" id="PF08281">
    <property type="entry name" value="Sigma70_r4_2"/>
    <property type="match status" value="1"/>
</dbReference>
<proteinExistence type="inferred from homology"/>
<feature type="domain" description="RNA polymerase sigma factor 70 region 4 type 2" evidence="6">
    <location>
        <begin position="118"/>
        <end position="168"/>
    </location>
</feature>
<dbReference type="PANTHER" id="PTHR43133:SF60">
    <property type="entry name" value="RNA POLYMERASE SIGMA FACTOR SIGV"/>
    <property type="match status" value="1"/>
</dbReference>
<keyword evidence="8" id="KW-1185">Reference proteome</keyword>
<dbReference type="InterPro" id="IPR039425">
    <property type="entry name" value="RNA_pol_sigma-70-like"/>
</dbReference>
<dbReference type="Gene3D" id="1.10.10.10">
    <property type="entry name" value="Winged helix-like DNA-binding domain superfamily/Winged helix DNA-binding domain"/>
    <property type="match status" value="1"/>
</dbReference>
<dbReference type="Pfam" id="PF04542">
    <property type="entry name" value="Sigma70_r2"/>
    <property type="match status" value="1"/>
</dbReference>
<dbReference type="EMBL" id="CP129118">
    <property type="protein sequence ID" value="WOV86787.1"/>
    <property type="molecule type" value="Genomic_DNA"/>
</dbReference>